<proteinExistence type="predicted"/>
<keyword evidence="2" id="KW-1185">Reference proteome</keyword>
<name>A0A8W8MZK9_MAGGI</name>
<dbReference type="EnsemblMetazoa" id="G35305.2">
    <property type="protein sequence ID" value="G35305.2:cds"/>
    <property type="gene ID" value="G35305"/>
</dbReference>
<dbReference type="Proteomes" id="UP000005408">
    <property type="component" value="Unassembled WGS sequence"/>
</dbReference>
<protein>
    <submittedName>
        <fullName evidence="1">Uncharacterized protein</fullName>
    </submittedName>
</protein>
<sequence length="413" mass="46815">MCDLRKFTRPLHYKITNNDSIVKTVYIGMDDSPTCNKKPKGGLCHSVDVRTSTYHQSSVHEKVMDSYAVHRLAPKKETKTTNNRGKSPLLQLLKRTTSRANISPMIDGEFEDDFGINHQSENGQVQMCSLSPKLSFDFKQGSKSGDHDPGGIVRARKDNLVILDSVSRKMKMFKRVENNKNELQFRCATTYSFSEHCHGVASVKENMLAVTSDKKIEFFRVRRSKLKCSSTTIRTPSKCFAITATSKKVFFIAQLSSVQGCIKCYQRIKGTFKSHWELDYIIERPFGETLSIHSFLVADEEESTVYFTNPESRFLASMSCRGEMIRIARFDWTPRGLAVVGEYLIVDNDTAHSLCLTNKNGQVLRTLISNLHENPSHLCYNPLSKELFMCALRSPKIRVYSVHNSDDAGVSEC</sequence>
<evidence type="ECO:0000313" key="2">
    <source>
        <dbReference type="Proteomes" id="UP000005408"/>
    </source>
</evidence>
<accession>A0A8W8MZK9</accession>
<evidence type="ECO:0000313" key="1">
    <source>
        <dbReference type="EnsemblMetazoa" id="G35305.2:cds"/>
    </source>
</evidence>
<dbReference type="SUPFAM" id="SSF50969">
    <property type="entry name" value="YVTN repeat-like/Quinoprotein amine dehydrogenase"/>
    <property type="match status" value="1"/>
</dbReference>
<dbReference type="InterPro" id="IPR011044">
    <property type="entry name" value="Quino_amine_DH_bsu"/>
</dbReference>
<dbReference type="AlphaFoldDB" id="A0A8W8MZK9"/>
<organism evidence="1 2">
    <name type="scientific">Magallana gigas</name>
    <name type="common">Pacific oyster</name>
    <name type="synonym">Crassostrea gigas</name>
    <dbReference type="NCBI Taxonomy" id="29159"/>
    <lineage>
        <taxon>Eukaryota</taxon>
        <taxon>Metazoa</taxon>
        <taxon>Spiralia</taxon>
        <taxon>Lophotrochozoa</taxon>
        <taxon>Mollusca</taxon>
        <taxon>Bivalvia</taxon>
        <taxon>Autobranchia</taxon>
        <taxon>Pteriomorphia</taxon>
        <taxon>Ostreida</taxon>
        <taxon>Ostreoidea</taxon>
        <taxon>Ostreidae</taxon>
        <taxon>Magallana</taxon>
    </lineage>
</organism>
<reference evidence="1" key="1">
    <citation type="submission" date="2022-08" db="UniProtKB">
        <authorList>
            <consortium name="EnsemblMetazoa"/>
        </authorList>
    </citation>
    <scope>IDENTIFICATION</scope>
    <source>
        <strain evidence="1">05x7-T-G4-1.051#20</strain>
    </source>
</reference>